<gene>
    <name evidence="18" type="ORF">SPRG_05310</name>
</gene>
<feature type="region of interest" description="Disordered" evidence="14">
    <location>
        <begin position="1008"/>
        <end position="1138"/>
    </location>
</feature>
<keyword evidence="19" id="KW-1185">Reference proteome</keyword>
<dbReference type="SMART" id="SM00100">
    <property type="entry name" value="cNMP"/>
    <property type="match status" value="2"/>
</dbReference>
<evidence type="ECO:0000256" key="5">
    <source>
        <dbReference type="ARBA" id="ARBA00022679"/>
    </source>
</evidence>
<evidence type="ECO:0000313" key="19">
    <source>
        <dbReference type="Proteomes" id="UP000030745"/>
    </source>
</evidence>
<dbReference type="PRINTS" id="PR00103">
    <property type="entry name" value="CAMPKINASE"/>
</dbReference>
<dbReference type="SMART" id="SM00220">
    <property type="entry name" value="S_TKc"/>
    <property type="match status" value="1"/>
</dbReference>
<dbReference type="GO" id="GO:0005952">
    <property type="term" value="C:cAMP-dependent protein kinase complex"/>
    <property type="evidence" value="ECO:0007669"/>
    <property type="project" value="TreeGrafter"/>
</dbReference>
<dbReference type="InterPro" id="IPR017441">
    <property type="entry name" value="Protein_kinase_ATP_BS"/>
</dbReference>
<feature type="compositionally biased region" description="Acidic residues" evidence="14">
    <location>
        <begin position="1112"/>
        <end position="1122"/>
    </location>
</feature>
<dbReference type="InterPro" id="IPR014710">
    <property type="entry name" value="RmlC-like_jellyroll"/>
</dbReference>
<evidence type="ECO:0000256" key="14">
    <source>
        <dbReference type="SAM" id="MobiDB-lite"/>
    </source>
</evidence>
<dbReference type="CDD" id="cd00038">
    <property type="entry name" value="CAP_ED"/>
    <property type="match status" value="2"/>
</dbReference>
<evidence type="ECO:0000259" key="17">
    <source>
        <dbReference type="PROSITE" id="PS51746"/>
    </source>
</evidence>
<keyword evidence="7 13" id="KW-0547">Nucleotide-binding</keyword>
<feature type="domain" description="Protein kinase" evidence="15">
    <location>
        <begin position="512"/>
        <end position="773"/>
    </location>
</feature>
<sequence length="1478" mass="164744">MGQKGSKAQEKESHASMYRGLAGRMHKRKSQEDGRLAHALSDPIRAPASAPAFLPRAMTPPPPSASGTPTTPPRVSSDFSTPLATPAPRPSPATSTNSTPLATPAPRSSGGTYVRPHMQSFDRAIRPSTQSMPVDTSTDEESVGSPASMEVGDWLMEDDDIEIEMVDDDDLNSEHDTENTEPEVTLTPYLLANKPLYDIMIQVQLFANLSQNQQEQVLQALKPIKFKDGQAIVKQGERGERFFMIAKGEAVITKNMDGKERMITHLYAGHYFGELALIYDDPRTATVRAVGDVELLYLTQKDFQQVGQVHLSLMLQQVPLLAQLTSRDQDAILKKLKPANFSNGDYIVRQGEEGTRFYMITRGEAAVLETHEPDGQERELTRLYEGHVFGEMSLIYKEPRTASVVAIGPVKCLYLTKEDFDECLLSERFQKVIQRAYIEKATRRAMRNKNRLQEANKPSSATDMYIVLGRRGLMMSDIRSQMTLEGLNGVALETSKLTKHRLANGEKVVNKYVIKGELGKGTFGTVKKCMNEEDGKLYAVKIMHKTFVQRMANREDSLQDALRREVAIMKKLSHRNVVRLVEVIDDPSSQKVYLVQEYIEKGNLTEIAHGDRLPEYVVRKYMRDLVCGLQYLHFHKIVHRDIKPENILVTADDIAKIADFGAARMVMNEAETISGAKGTPAFMAPEMFNINAEYTGPSADIWSLGATLYMMMFGHPPWLADNEIELAEKVQRDELSFPEGFVEPHLKNLLQRMLTKDPDRRITLADVMNHEWITREGSEPIINNIFEDGINKVTFDETDGAIQNIPERIDQRLQASLAEAHLMLTNKTLLGRRTPNASSMHSLTSSKSSNDNGSPSRQKSFSSARSKRSPLRSKNSNESMGSTLEAARVISAWRHHKRVALMDGHNLSERVRDLLLEQKRMAFSVERAQITEIILPTNHVISSPTRRNTEGLESTASDEDLLKRQLSRKKDFVMVTSEVFRGEEGDLQSRKVLFQATSQDFSIASRVPLHSSSESSMVDSRTMSDSRNLSESRTLSDHRKMSDSRSIDSRKLSEASRKLSDSRSKMSDSRKNSDTVRTMSGSRKSSRSSTQNKSSHSMNDLLNAETVMSEGSSDEDSDDEDDMRAMSSSSKGSSAYSDVECDVDVNETFEDLLHTPRSGDERNDDIEVAPLECETTTFFPEDEIDVIQVYVSSKIRENLALGLRAGYAEAKGERPYMEDKSLALTHYPRPGNDAETIAYYAVYDGHNGDETALVLQKELHMKILDRLATSSPEDAVLEGCRVMDEELLAKDNAKIAGFTRDGNAARPAPISFSGSAAIMALLLNVEDGLQLVIGHVGDCRAVLCRGPEALSLTVDHKASNAIEKERIEKAGGFVHNGRLDGILAISRAFGDLAHKSDGHLIAVPDITTEMIEPEDEFLLLASDGLFDVITSQQAVNFIRRKLRNHGDVQLAAQELVLKAQEYVSHDNISAIVVCFHQT</sequence>
<feature type="domain" description="PPM-type phosphatase" evidence="17">
    <location>
        <begin position="1204"/>
        <end position="1475"/>
    </location>
</feature>
<dbReference type="VEuPathDB" id="FungiDB:SPRG_05310"/>
<feature type="compositionally biased region" description="Polar residues" evidence="14">
    <location>
        <begin position="127"/>
        <end position="136"/>
    </location>
</feature>
<keyword evidence="5" id="KW-0808">Transferase</keyword>
<dbReference type="PROSITE" id="PS50011">
    <property type="entry name" value="PROTEIN_KINASE_DOM"/>
    <property type="match status" value="1"/>
</dbReference>
<dbReference type="PANTHER" id="PTHR24353:SF37">
    <property type="entry name" value="CAMP-DEPENDENT PROTEIN KINASE CATALYTIC SUBUNIT PRKX"/>
    <property type="match status" value="1"/>
</dbReference>
<dbReference type="FunFam" id="2.60.120.10:FF:000105">
    <property type="entry name" value="CAMKK/CAMKK-META protein kinase"/>
    <property type="match status" value="1"/>
</dbReference>
<dbReference type="SUPFAM" id="SSF81606">
    <property type="entry name" value="PP2C-like"/>
    <property type="match status" value="1"/>
</dbReference>
<dbReference type="Pfam" id="PF00027">
    <property type="entry name" value="cNMP_binding"/>
    <property type="match status" value="2"/>
</dbReference>
<proteinExistence type="predicted"/>
<dbReference type="PROSITE" id="PS00889">
    <property type="entry name" value="CNMP_BINDING_2"/>
    <property type="match status" value="2"/>
</dbReference>
<organism evidence="18 19">
    <name type="scientific">Saprolegnia parasitica (strain CBS 223.65)</name>
    <dbReference type="NCBI Taxonomy" id="695850"/>
    <lineage>
        <taxon>Eukaryota</taxon>
        <taxon>Sar</taxon>
        <taxon>Stramenopiles</taxon>
        <taxon>Oomycota</taxon>
        <taxon>Saprolegniomycetes</taxon>
        <taxon>Saprolegniales</taxon>
        <taxon>Saprolegniaceae</taxon>
        <taxon>Saprolegnia</taxon>
    </lineage>
</organism>
<evidence type="ECO:0000259" key="15">
    <source>
        <dbReference type="PROSITE" id="PS50011"/>
    </source>
</evidence>
<feature type="compositionally biased region" description="Low complexity" evidence="14">
    <location>
        <begin position="1125"/>
        <end position="1137"/>
    </location>
</feature>
<feature type="binding site" evidence="13">
    <location>
        <position position="541"/>
    </location>
    <ligand>
        <name>ATP</name>
        <dbReference type="ChEBI" id="CHEBI:30616"/>
    </ligand>
</feature>
<dbReference type="CDD" id="cd00143">
    <property type="entry name" value="PP2Cc"/>
    <property type="match status" value="1"/>
</dbReference>
<feature type="domain" description="Cyclic nucleotide-binding" evidence="16">
    <location>
        <begin position="205"/>
        <end position="306"/>
    </location>
</feature>
<feature type="compositionally biased region" description="Polar residues" evidence="14">
    <location>
        <begin position="872"/>
        <end position="882"/>
    </location>
</feature>
<dbReference type="InterPro" id="IPR000595">
    <property type="entry name" value="cNMP-bd_dom"/>
</dbReference>
<feature type="compositionally biased region" description="Low complexity" evidence="14">
    <location>
        <begin position="838"/>
        <end position="856"/>
    </location>
</feature>
<dbReference type="Proteomes" id="UP000030745">
    <property type="component" value="Unassembled WGS sequence"/>
</dbReference>
<dbReference type="GO" id="GO:0005524">
    <property type="term" value="F:ATP binding"/>
    <property type="evidence" value="ECO:0007669"/>
    <property type="project" value="UniProtKB-UniRule"/>
</dbReference>
<dbReference type="OrthoDB" id="68483at2759"/>
<keyword evidence="9 13" id="KW-0067">ATP-binding</keyword>
<evidence type="ECO:0000256" key="1">
    <source>
        <dbReference type="ARBA" id="ARBA00001946"/>
    </source>
</evidence>
<dbReference type="Gene3D" id="1.10.510.10">
    <property type="entry name" value="Transferase(Phosphotransferase) domain 1"/>
    <property type="match status" value="1"/>
</dbReference>
<dbReference type="Gene3D" id="2.60.120.10">
    <property type="entry name" value="Jelly Rolls"/>
    <property type="match status" value="2"/>
</dbReference>
<dbReference type="Pfam" id="PF00481">
    <property type="entry name" value="PP2C"/>
    <property type="match status" value="1"/>
</dbReference>
<dbReference type="EMBL" id="KK583203">
    <property type="protein sequence ID" value="KDO30118.1"/>
    <property type="molecule type" value="Genomic_DNA"/>
</dbReference>
<evidence type="ECO:0000256" key="6">
    <source>
        <dbReference type="ARBA" id="ARBA00022723"/>
    </source>
</evidence>
<dbReference type="GO" id="GO:0030553">
    <property type="term" value="F:cGMP binding"/>
    <property type="evidence" value="ECO:0007669"/>
    <property type="project" value="UniProtKB-KW"/>
</dbReference>
<dbReference type="InterPro" id="IPR011009">
    <property type="entry name" value="Kinase-like_dom_sf"/>
</dbReference>
<evidence type="ECO:0000256" key="2">
    <source>
        <dbReference type="ARBA" id="ARBA00022490"/>
    </source>
</evidence>
<comment type="cofactor">
    <cofactor evidence="1">
        <name>Mg(2+)</name>
        <dbReference type="ChEBI" id="CHEBI:18420"/>
    </cofactor>
</comment>
<feature type="compositionally biased region" description="Low complexity" evidence="14">
    <location>
        <begin position="92"/>
        <end position="106"/>
    </location>
</feature>
<feature type="compositionally biased region" description="Basic and acidic residues" evidence="14">
    <location>
        <begin position="1022"/>
        <end position="1074"/>
    </location>
</feature>
<dbReference type="PROSITE" id="PS00108">
    <property type="entry name" value="PROTEIN_KINASE_ST"/>
    <property type="match status" value="1"/>
</dbReference>
<keyword evidence="6" id="KW-0479">Metal-binding</keyword>
<name>A0A067CHY5_SAPPC</name>
<evidence type="ECO:0000256" key="13">
    <source>
        <dbReference type="PROSITE-ProRule" id="PRU10141"/>
    </source>
</evidence>
<keyword evidence="11" id="KW-0142">cGMP-binding</keyword>
<keyword evidence="8 18" id="KW-0418">Kinase</keyword>
<evidence type="ECO:0000259" key="16">
    <source>
        <dbReference type="PROSITE" id="PS50042"/>
    </source>
</evidence>
<feature type="compositionally biased region" description="Polar residues" evidence="14">
    <location>
        <begin position="1010"/>
        <end position="1021"/>
    </location>
</feature>
<dbReference type="PANTHER" id="PTHR24353">
    <property type="entry name" value="CYCLIC NUCLEOTIDE-DEPENDENT PROTEIN KINASE"/>
    <property type="match status" value="1"/>
</dbReference>
<dbReference type="GO" id="GO:0046872">
    <property type="term" value="F:metal ion binding"/>
    <property type="evidence" value="ECO:0007669"/>
    <property type="project" value="UniProtKB-KW"/>
</dbReference>
<dbReference type="FunFam" id="1.10.510.10:FF:000571">
    <property type="entry name" value="Maternal embryonic leucine zipper kinase"/>
    <property type="match status" value="1"/>
</dbReference>
<dbReference type="PROSITE" id="PS00888">
    <property type="entry name" value="CNMP_BINDING_1"/>
    <property type="match status" value="2"/>
</dbReference>
<dbReference type="SUPFAM" id="SSF56112">
    <property type="entry name" value="Protein kinase-like (PK-like)"/>
    <property type="match status" value="1"/>
</dbReference>
<evidence type="ECO:0000256" key="11">
    <source>
        <dbReference type="ARBA" id="ARBA00022992"/>
    </source>
</evidence>
<dbReference type="PROSITE" id="PS51746">
    <property type="entry name" value="PPM_2"/>
    <property type="match status" value="1"/>
</dbReference>
<evidence type="ECO:0000256" key="3">
    <source>
        <dbReference type="ARBA" id="ARBA00022527"/>
    </source>
</evidence>
<evidence type="ECO:0000256" key="7">
    <source>
        <dbReference type="ARBA" id="ARBA00022741"/>
    </source>
</evidence>
<feature type="domain" description="Cyclic nucleotide-binding" evidence="16">
    <location>
        <begin position="320"/>
        <end position="424"/>
    </location>
</feature>
<dbReference type="GeneID" id="24127709"/>
<evidence type="ECO:0000256" key="8">
    <source>
        <dbReference type="ARBA" id="ARBA00022777"/>
    </source>
</evidence>
<dbReference type="Gene3D" id="3.60.40.10">
    <property type="entry name" value="PPM-type phosphatase domain"/>
    <property type="match status" value="1"/>
</dbReference>
<dbReference type="RefSeq" id="XP_012199297.1">
    <property type="nucleotide sequence ID" value="XM_012343907.1"/>
</dbReference>
<dbReference type="Pfam" id="PF00069">
    <property type="entry name" value="Pkinase"/>
    <property type="match status" value="1"/>
</dbReference>
<evidence type="ECO:0000313" key="18">
    <source>
        <dbReference type="EMBL" id="KDO30118.1"/>
    </source>
</evidence>
<evidence type="ECO:0000256" key="4">
    <source>
        <dbReference type="ARBA" id="ARBA00022535"/>
    </source>
</evidence>
<dbReference type="InterPro" id="IPR008271">
    <property type="entry name" value="Ser/Thr_kinase_AS"/>
</dbReference>
<keyword evidence="4" id="KW-0140">cGMP</keyword>
<evidence type="ECO:0000256" key="9">
    <source>
        <dbReference type="ARBA" id="ARBA00022840"/>
    </source>
</evidence>
<dbReference type="SUPFAM" id="SSF51206">
    <property type="entry name" value="cAMP-binding domain-like"/>
    <property type="match status" value="2"/>
</dbReference>
<keyword evidence="2" id="KW-0963">Cytoplasm</keyword>
<feature type="region of interest" description="Disordered" evidence="14">
    <location>
        <begin position="1"/>
        <end position="146"/>
    </location>
</feature>
<evidence type="ECO:0000256" key="12">
    <source>
        <dbReference type="ARBA" id="ARBA00024113"/>
    </source>
</evidence>
<dbReference type="InterPro" id="IPR018490">
    <property type="entry name" value="cNMP-bd_dom_sf"/>
</dbReference>
<dbReference type="InterPro" id="IPR000719">
    <property type="entry name" value="Prot_kinase_dom"/>
</dbReference>
<dbReference type="PROSITE" id="PS00107">
    <property type="entry name" value="PROTEIN_KINASE_ATP"/>
    <property type="match status" value="1"/>
</dbReference>
<dbReference type="OMA" id="MHKTFVQ"/>
<protein>
    <recommendedName>
        <fullName evidence="12">cGMP-dependent protein kinase</fullName>
    </recommendedName>
</protein>
<dbReference type="CDD" id="cd14008">
    <property type="entry name" value="STKc_LKB1_CaMKK"/>
    <property type="match status" value="1"/>
</dbReference>
<dbReference type="SMART" id="SM00332">
    <property type="entry name" value="PP2Cc"/>
    <property type="match status" value="1"/>
</dbReference>
<evidence type="ECO:0000256" key="10">
    <source>
        <dbReference type="ARBA" id="ARBA00022842"/>
    </source>
</evidence>
<dbReference type="GO" id="GO:0004691">
    <property type="term" value="F:cAMP-dependent protein kinase activity"/>
    <property type="evidence" value="ECO:0007669"/>
    <property type="project" value="TreeGrafter"/>
</dbReference>
<keyword evidence="3" id="KW-0723">Serine/threonine-protein kinase</keyword>
<dbReference type="InterPro" id="IPR001932">
    <property type="entry name" value="PPM-type_phosphatase-like_dom"/>
</dbReference>
<dbReference type="FunFam" id="3.30.200.20:FF:000042">
    <property type="entry name" value="Aurora kinase A"/>
    <property type="match status" value="1"/>
</dbReference>
<feature type="region of interest" description="Disordered" evidence="14">
    <location>
        <begin position="829"/>
        <end position="882"/>
    </location>
</feature>
<feature type="compositionally biased region" description="Low complexity" evidence="14">
    <location>
        <begin position="1080"/>
        <end position="1097"/>
    </location>
</feature>
<dbReference type="KEGG" id="spar:SPRG_05310"/>
<dbReference type="PROSITE" id="PS50042">
    <property type="entry name" value="CNMP_BINDING_3"/>
    <property type="match status" value="2"/>
</dbReference>
<reference evidence="18 19" key="1">
    <citation type="journal article" date="2013" name="PLoS Genet.">
        <title>Distinctive expansion of potential virulence genes in the genome of the oomycete fish pathogen Saprolegnia parasitica.</title>
        <authorList>
            <person name="Jiang R.H."/>
            <person name="de Bruijn I."/>
            <person name="Haas B.J."/>
            <person name="Belmonte R."/>
            <person name="Lobach L."/>
            <person name="Christie J."/>
            <person name="van den Ackerveken G."/>
            <person name="Bottin A."/>
            <person name="Bulone V."/>
            <person name="Diaz-Moreno S.M."/>
            <person name="Dumas B."/>
            <person name="Fan L."/>
            <person name="Gaulin E."/>
            <person name="Govers F."/>
            <person name="Grenville-Briggs L.J."/>
            <person name="Horner N.R."/>
            <person name="Levin J.Z."/>
            <person name="Mammella M."/>
            <person name="Meijer H.J."/>
            <person name="Morris P."/>
            <person name="Nusbaum C."/>
            <person name="Oome S."/>
            <person name="Phillips A.J."/>
            <person name="van Rooyen D."/>
            <person name="Rzeszutek E."/>
            <person name="Saraiva M."/>
            <person name="Secombes C.J."/>
            <person name="Seidl M.F."/>
            <person name="Snel B."/>
            <person name="Stassen J.H."/>
            <person name="Sykes S."/>
            <person name="Tripathy S."/>
            <person name="van den Berg H."/>
            <person name="Vega-Arreguin J.C."/>
            <person name="Wawra S."/>
            <person name="Young S.K."/>
            <person name="Zeng Q."/>
            <person name="Dieguez-Uribeondo J."/>
            <person name="Russ C."/>
            <person name="Tyler B.M."/>
            <person name="van West P."/>
        </authorList>
    </citation>
    <scope>NUCLEOTIDE SEQUENCE [LARGE SCALE GENOMIC DNA]</scope>
    <source>
        <strain evidence="18 19">CBS 223.65</strain>
    </source>
</reference>
<accession>A0A067CHY5</accession>
<keyword evidence="10" id="KW-0460">Magnesium</keyword>
<dbReference type="InterPro" id="IPR018488">
    <property type="entry name" value="cNMP-bd_CS"/>
</dbReference>
<dbReference type="InterPro" id="IPR036457">
    <property type="entry name" value="PPM-type-like_dom_sf"/>
</dbReference>